<dbReference type="Pfam" id="PF07987">
    <property type="entry name" value="DUF1775"/>
    <property type="match status" value="1"/>
</dbReference>
<evidence type="ECO:0000313" key="4">
    <source>
        <dbReference type="EMBL" id="QGG96242.1"/>
    </source>
</evidence>
<feature type="region of interest" description="Disordered" evidence="1">
    <location>
        <begin position="188"/>
        <end position="233"/>
    </location>
</feature>
<organism evidence="4 5">
    <name type="scientific">Actinomarinicola tropica</name>
    <dbReference type="NCBI Taxonomy" id="2789776"/>
    <lineage>
        <taxon>Bacteria</taxon>
        <taxon>Bacillati</taxon>
        <taxon>Actinomycetota</taxon>
        <taxon>Acidimicrobiia</taxon>
        <taxon>Acidimicrobiales</taxon>
        <taxon>Iamiaceae</taxon>
        <taxon>Actinomarinicola</taxon>
    </lineage>
</organism>
<keyword evidence="5" id="KW-1185">Reference proteome</keyword>
<accession>A0A5Q2RMT1</accession>
<evidence type="ECO:0000256" key="1">
    <source>
        <dbReference type="SAM" id="MobiDB-lite"/>
    </source>
</evidence>
<feature type="domain" description="YncI copper-binding" evidence="3">
    <location>
        <begin position="45"/>
        <end position="160"/>
    </location>
</feature>
<sequence length="263" mass="26447">MNAAPRSRGLNQLVPKIVVGVVASVLAAAAVQGVAGAHTEADIIGVAAGEQVTLNLRPNHGCGDSPTIEVAILAPLEGATAEPVDGWNATSEGYGEGQTVLEWADGVLPTEEIGAFPVTFIAPDSVGELLLFPSVQVCENGDELPWISGDPGSEYPAPRLLILPPGSVPAATIDDVPAGTPGRELLTSIVDPTPATAPSTTQTTASSDDSSGVTTSTVRSAEPDAPDGPSEDDGIPLAIPVLAGAAVVIVGGGLLMWKRRSAG</sequence>
<dbReference type="Proteomes" id="UP000334019">
    <property type="component" value="Chromosome"/>
</dbReference>
<keyword evidence="2" id="KW-0472">Membrane</keyword>
<dbReference type="InterPro" id="IPR038507">
    <property type="entry name" value="YcnI-like_sf"/>
</dbReference>
<name>A0A5Q2RMT1_9ACTN</name>
<keyword evidence="2" id="KW-0812">Transmembrane</keyword>
<feature type="transmembrane region" description="Helical" evidence="2">
    <location>
        <begin position="237"/>
        <end position="257"/>
    </location>
</feature>
<dbReference type="KEGG" id="atq:GH723_14660"/>
<feature type="compositionally biased region" description="Low complexity" evidence="1">
    <location>
        <begin position="191"/>
        <end position="220"/>
    </location>
</feature>
<proteinExistence type="predicted"/>
<dbReference type="InterPro" id="IPR012533">
    <property type="entry name" value="YcnI-copper_dom"/>
</dbReference>
<reference evidence="4 5" key="1">
    <citation type="submission" date="2019-11" db="EMBL/GenBank/DDBJ databases">
        <authorList>
            <person name="He Y."/>
        </authorList>
    </citation>
    <scope>NUCLEOTIDE SEQUENCE [LARGE SCALE GENOMIC DNA]</scope>
    <source>
        <strain evidence="4 5">SCSIO 58843</strain>
    </source>
</reference>
<dbReference type="RefSeq" id="WP_153760348.1">
    <property type="nucleotide sequence ID" value="NZ_CP045851.1"/>
</dbReference>
<evidence type="ECO:0000313" key="5">
    <source>
        <dbReference type="Proteomes" id="UP000334019"/>
    </source>
</evidence>
<evidence type="ECO:0000259" key="3">
    <source>
        <dbReference type="Pfam" id="PF07987"/>
    </source>
</evidence>
<dbReference type="EMBL" id="CP045851">
    <property type="protein sequence ID" value="QGG96242.1"/>
    <property type="molecule type" value="Genomic_DNA"/>
</dbReference>
<keyword evidence="2" id="KW-1133">Transmembrane helix</keyword>
<dbReference type="AlphaFoldDB" id="A0A5Q2RMT1"/>
<evidence type="ECO:0000256" key="2">
    <source>
        <dbReference type="SAM" id="Phobius"/>
    </source>
</evidence>
<gene>
    <name evidence="4" type="ORF">GH723_14660</name>
</gene>
<dbReference type="Gene3D" id="2.60.40.2230">
    <property type="entry name" value="Uncharacterised protein YcnI-like PF07987, DUF1775"/>
    <property type="match status" value="1"/>
</dbReference>
<protein>
    <submittedName>
        <fullName evidence="4">DUF1775 domain-containing protein</fullName>
    </submittedName>
</protein>